<evidence type="ECO:0000313" key="3">
    <source>
        <dbReference type="Proteomes" id="UP000185544"/>
    </source>
</evidence>
<feature type="region of interest" description="Disordered" evidence="1">
    <location>
        <begin position="30"/>
        <end position="65"/>
    </location>
</feature>
<dbReference type="AlphaFoldDB" id="A0A1L6MVI2"/>
<feature type="compositionally biased region" description="Basic and acidic residues" evidence="1">
    <location>
        <begin position="30"/>
        <end position="42"/>
    </location>
</feature>
<sequence length="65" mass="7150">MFGWVGCAGLQEGVEPIVDTSLAVRMKEEEISLPEFKQERGQPEWNGGDGNSSEKDPLPMARTDV</sequence>
<dbReference type="KEGG" id="pabo:BCY86_01780"/>
<feature type="compositionally biased region" description="Basic and acidic residues" evidence="1">
    <location>
        <begin position="52"/>
        <end position="65"/>
    </location>
</feature>
<reference evidence="2 3" key="1">
    <citation type="submission" date="2016-08" db="EMBL/GenBank/DDBJ databases">
        <title>Identification and validation of antigenic proteins from Pajaroellobacter abortibovis using de-novo genome sequence assembly and reverse vaccinology.</title>
        <authorList>
            <person name="Welly B.T."/>
            <person name="Miller M.R."/>
            <person name="Stott J.L."/>
            <person name="Blanchard M.T."/>
            <person name="Islas-Trejo A.D."/>
            <person name="O'Rourke S.M."/>
            <person name="Young A.E."/>
            <person name="Medrano J.F."/>
            <person name="Van Eenennaam A.L."/>
        </authorList>
    </citation>
    <scope>NUCLEOTIDE SEQUENCE [LARGE SCALE GENOMIC DNA]</scope>
    <source>
        <strain evidence="2 3">BTF92-0548A/99-0131</strain>
    </source>
</reference>
<dbReference type="EMBL" id="CP016908">
    <property type="protein sequence ID" value="APR99549.1"/>
    <property type="molecule type" value="Genomic_DNA"/>
</dbReference>
<proteinExistence type="predicted"/>
<keyword evidence="3" id="KW-1185">Reference proteome</keyword>
<protein>
    <submittedName>
        <fullName evidence="2">Uncharacterized protein</fullName>
    </submittedName>
</protein>
<evidence type="ECO:0000313" key="2">
    <source>
        <dbReference type="EMBL" id="APR99549.1"/>
    </source>
</evidence>
<accession>A0A1L6MVI2</accession>
<dbReference type="Proteomes" id="UP000185544">
    <property type="component" value="Chromosome"/>
</dbReference>
<evidence type="ECO:0000256" key="1">
    <source>
        <dbReference type="SAM" id="MobiDB-lite"/>
    </source>
</evidence>
<gene>
    <name evidence="2" type="ORF">BCY86_01780</name>
</gene>
<name>A0A1L6MVI2_9BACT</name>
<dbReference type="STRING" id="1882918.BCY86_01780"/>
<organism evidence="2 3">
    <name type="scientific">Pajaroellobacter abortibovis</name>
    <dbReference type="NCBI Taxonomy" id="1882918"/>
    <lineage>
        <taxon>Bacteria</taxon>
        <taxon>Pseudomonadati</taxon>
        <taxon>Myxococcota</taxon>
        <taxon>Polyangia</taxon>
        <taxon>Polyangiales</taxon>
        <taxon>Polyangiaceae</taxon>
    </lineage>
</organism>